<dbReference type="PROSITE" id="PS50925">
    <property type="entry name" value="BLUF"/>
    <property type="match status" value="1"/>
</dbReference>
<dbReference type="Gene3D" id="3.30.70.100">
    <property type="match status" value="1"/>
</dbReference>
<reference evidence="2 3" key="1">
    <citation type="submission" date="2021-08" db="EMBL/GenBank/DDBJ databases">
        <title>Comparative Genomics Analysis of the Genus Qipengyuania Reveals Extensive Genetic Diversity and Metabolic Versatility, Including the Description of Fifteen Novel Species.</title>
        <authorList>
            <person name="Liu Y."/>
        </authorList>
    </citation>
    <scope>NUCLEOTIDE SEQUENCE [LARGE SCALE GENOMIC DNA]</scope>
    <source>
        <strain evidence="2 3">YG27</strain>
    </source>
</reference>
<dbReference type="Proteomes" id="UP000782554">
    <property type="component" value="Unassembled WGS sequence"/>
</dbReference>
<sequence length="155" mass="17449">MPIRRLLYTSASCLEPTELTVEEQVGDIVQQAARRNKKARITGLLVFVEGQFIQILEGESTAVEATFERICCDFRHAQVKLVDLVAVKERLFASWSMARLCESEDPESSLDEDLRSVRYLLGVNARVAVERMHEYLLGRTEVPTIAPVEGEQLPG</sequence>
<name>A0ABS7JWS8_9SPHN</name>
<dbReference type="InterPro" id="IPR036046">
    <property type="entry name" value="Acylphosphatase-like_dom_sf"/>
</dbReference>
<proteinExistence type="predicted"/>
<gene>
    <name evidence="2" type="ORF">K3181_11725</name>
</gene>
<comment type="caution">
    <text evidence="2">The sequence shown here is derived from an EMBL/GenBank/DDBJ whole genome shotgun (WGS) entry which is preliminary data.</text>
</comment>
<evidence type="ECO:0000313" key="2">
    <source>
        <dbReference type="EMBL" id="MBX7502112.1"/>
    </source>
</evidence>
<dbReference type="InterPro" id="IPR007024">
    <property type="entry name" value="BLUF_domain"/>
</dbReference>
<dbReference type="SMART" id="SM01034">
    <property type="entry name" value="BLUF"/>
    <property type="match status" value="1"/>
</dbReference>
<feature type="domain" description="BLUF" evidence="1">
    <location>
        <begin position="3"/>
        <end position="98"/>
    </location>
</feature>
<protein>
    <submittedName>
        <fullName evidence="2">BLUF domain-containing protein</fullName>
    </submittedName>
</protein>
<keyword evidence="3" id="KW-1185">Reference proteome</keyword>
<dbReference type="RefSeq" id="WP_221603286.1">
    <property type="nucleotide sequence ID" value="NZ_JAIGNU010000002.1"/>
</dbReference>
<accession>A0ABS7JWS8</accession>
<dbReference type="SUPFAM" id="SSF54975">
    <property type="entry name" value="Acylphosphatase/BLUF domain-like"/>
    <property type="match status" value="1"/>
</dbReference>
<dbReference type="Pfam" id="PF04940">
    <property type="entry name" value="BLUF"/>
    <property type="match status" value="1"/>
</dbReference>
<dbReference type="EMBL" id="JAIGNU010000002">
    <property type="protein sequence ID" value="MBX7502112.1"/>
    <property type="molecule type" value="Genomic_DNA"/>
</dbReference>
<organism evidence="2 3">
    <name type="scientific">Qipengyuania mesophila</name>
    <dbReference type="NCBI Taxonomy" id="2867246"/>
    <lineage>
        <taxon>Bacteria</taxon>
        <taxon>Pseudomonadati</taxon>
        <taxon>Pseudomonadota</taxon>
        <taxon>Alphaproteobacteria</taxon>
        <taxon>Sphingomonadales</taxon>
        <taxon>Erythrobacteraceae</taxon>
        <taxon>Qipengyuania</taxon>
    </lineage>
</organism>
<evidence type="ECO:0000313" key="3">
    <source>
        <dbReference type="Proteomes" id="UP000782554"/>
    </source>
</evidence>
<evidence type="ECO:0000259" key="1">
    <source>
        <dbReference type="PROSITE" id="PS50925"/>
    </source>
</evidence>